<organism evidence="8 9">
    <name type="scientific">Mariniphaga anaerophila</name>
    <dbReference type="NCBI Taxonomy" id="1484053"/>
    <lineage>
        <taxon>Bacteria</taxon>
        <taxon>Pseudomonadati</taxon>
        <taxon>Bacteroidota</taxon>
        <taxon>Bacteroidia</taxon>
        <taxon>Marinilabiliales</taxon>
        <taxon>Prolixibacteraceae</taxon>
        <taxon>Mariniphaga</taxon>
    </lineage>
</organism>
<dbReference type="EC" id="1.13.11.93" evidence="6"/>
<comment type="cofactor">
    <cofactor evidence="1">
        <name>Fe(2+)</name>
        <dbReference type="ChEBI" id="CHEBI:29033"/>
    </cofactor>
</comment>
<keyword evidence="3" id="KW-0560">Oxidoreductase</keyword>
<gene>
    <name evidence="8" type="ORF">SAMN05444274_11523</name>
</gene>
<evidence type="ECO:0000256" key="1">
    <source>
        <dbReference type="ARBA" id="ARBA00001954"/>
    </source>
</evidence>
<dbReference type="AlphaFoldDB" id="A0A1M5FWH9"/>
<dbReference type="STRING" id="1484053.SAMN05444274_11523"/>
<proteinExistence type="inferred from homology"/>
<dbReference type="InterPro" id="IPR009770">
    <property type="entry name" value="HGLS"/>
</dbReference>
<dbReference type="Pfam" id="PF07063">
    <property type="entry name" value="HGLS"/>
    <property type="match status" value="1"/>
</dbReference>
<keyword evidence="9" id="KW-1185">Reference proteome</keyword>
<accession>A0A1M5FWH9</accession>
<dbReference type="PANTHER" id="PTHR31136">
    <property type="entry name" value="DUF1338 DOMAIN-CONTAINING PROTEIN"/>
    <property type="match status" value="1"/>
</dbReference>
<dbReference type="SMART" id="SM01150">
    <property type="entry name" value="DUF1338"/>
    <property type="match status" value="1"/>
</dbReference>
<comment type="similarity">
    <text evidence="5">Belongs to the 2-oxoadipate dioxygenase/decarboxylase family.</text>
</comment>
<dbReference type="PANTHER" id="PTHR31136:SF5">
    <property type="entry name" value="2-OXOADIPATE DIOXYGENASE_DECARBOXYLASE, CHLOROPLASTIC"/>
    <property type="match status" value="1"/>
</dbReference>
<evidence type="ECO:0000256" key="2">
    <source>
        <dbReference type="ARBA" id="ARBA00022964"/>
    </source>
</evidence>
<evidence type="ECO:0000256" key="7">
    <source>
        <dbReference type="ARBA" id="ARBA00035045"/>
    </source>
</evidence>
<evidence type="ECO:0000313" key="9">
    <source>
        <dbReference type="Proteomes" id="UP000184164"/>
    </source>
</evidence>
<evidence type="ECO:0000256" key="3">
    <source>
        <dbReference type="ARBA" id="ARBA00023002"/>
    </source>
</evidence>
<reference evidence="8 9" key="1">
    <citation type="submission" date="2016-11" db="EMBL/GenBank/DDBJ databases">
        <authorList>
            <person name="Jaros S."/>
            <person name="Januszkiewicz K."/>
            <person name="Wedrychowicz H."/>
        </authorList>
    </citation>
    <scope>NUCLEOTIDE SEQUENCE [LARGE SCALE GENOMIC DNA]</scope>
    <source>
        <strain evidence="8 9">DSM 26910</strain>
    </source>
</reference>
<dbReference type="EMBL" id="FQUM01000015">
    <property type="protein sequence ID" value="SHF95813.1"/>
    <property type="molecule type" value="Genomic_DNA"/>
</dbReference>
<dbReference type="OrthoDB" id="506370at2"/>
<evidence type="ECO:0000256" key="4">
    <source>
        <dbReference type="ARBA" id="ARBA00023004"/>
    </source>
</evidence>
<evidence type="ECO:0000256" key="6">
    <source>
        <dbReference type="ARBA" id="ARBA00035023"/>
    </source>
</evidence>
<protein>
    <recommendedName>
        <fullName evidence="6">2-oxoadipate dioxygenase/decarboxylase</fullName>
        <ecNumber evidence="6">1.13.11.93</ecNumber>
    </recommendedName>
    <alternativeName>
        <fullName evidence="7">2-hydroxyglutarate synthase</fullName>
    </alternativeName>
</protein>
<dbReference type="Gene3D" id="3.10.180.50">
    <property type="match status" value="1"/>
</dbReference>
<keyword evidence="2" id="KW-0223">Dioxygenase</keyword>
<dbReference type="Proteomes" id="UP000184164">
    <property type="component" value="Unassembled WGS sequence"/>
</dbReference>
<name>A0A1M5FWH9_9BACT</name>
<dbReference type="RefSeq" id="WP_073003437.1">
    <property type="nucleotide sequence ID" value="NZ_FQUM01000015.1"/>
</dbReference>
<evidence type="ECO:0000256" key="5">
    <source>
        <dbReference type="ARBA" id="ARBA00035013"/>
    </source>
</evidence>
<dbReference type="GO" id="GO:0051213">
    <property type="term" value="F:dioxygenase activity"/>
    <property type="evidence" value="ECO:0007669"/>
    <property type="project" value="UniProtKB-KW"/>
</dbReference>
<sequence length="307" mass="34213">MKRDALQIAESLVAKLWEAFLIRVPYAKAYNDLVTKNGGQVVLDHLGFRTLNTHIGEQPAGILGIRHIVECLGYRLVEKHVLPKKGLKAAYFETESAGVPKFFVSQLDVAQLPEWVQNLLPDVVADTPYLLSDSGIELLGKLKADGVLNEEAAEILEEELVNYFSRAWGPPSRQTVLHVNDVSHYAAWVLLFGNSPSHFAASVNNQGIAEWPDIESTCRALKANGILMKDGIEGEKGSVLQQAATFAAKEDVIVKVGEENEEMKWAYAYLELIQRGFVNEDGQKKLFGGFVDIQERHLYHLTRTLEN</sequence>
<evidence type="ECO:0000313" key="8">
    <source>
        <dbReference type="EMBL" id="SHF95813.1"/>
    </source>
</evidence>
<keyword evidence="4" id="KW-0408">Iron</keyword>